<keyword evidence="2" id="KW-1185">Reference proteome</keyword>
<comment type="caution">
    <text evidence="1">The sequence shown here is derived from an EMBL/GenBank/DDBJ whole genome shotgun (WGS) entry which is preliminary data.</text>
</comment>
<dbReference type="eggNOG" id="COG3501">
    <property type="taxonomic scope" value="Bacteria"/>
</dbReference>
<sequence>MREVLIKAIPFDDLKITELEGVQQVNEHGELVFSGLMRGEKESEYISWALKKNPLVSVNVCSDSGEEKILFQGVLVDFEIQAQNDVRYLTGVLRTNTYLLDLIPHKRSFQADRLQYQNLLTTVNNGYTDSIFIMAKGAGSNIPGLVMQYDETDWAFIKRMASRFHTVVIPDSQRDHIAYTFGLPEDGVHYAVETNIFSIAKNAGQIIESEDQRMPRADTFFYVLNSREIYRLGDCVTLNGVPLRVYSIKTKMEGSELYHTYYLTSESGFETEEVFNENLIGLSLDAQVTSVERDTVQVLIGCDENQAGCGTRVFPYATVYSTPDGTGWYCMPEIGDAVRLYFPCEKDADAYVASSVHLQSSAGDERINPDFKSIMNKQKKEILFTPGSLLLTNNAGMSIELSDAEGIKIISDKAIVVQSQEAVDISSATSSLSISAPQRIIFQQGNTQMSLEEKLHFGGAQVRID</sequence>
<protein>
    <recommendedName>
        <fullName evidence="3">Gp5/Type VI secretion system Vgr protein OB-fold domain-containing protein</fullName>
    </recommendedName>
</protein>
<reference evidence="1 2" key="1">
    <citation type="submission" date="2011-08" db="EMBL/GenBank/DDBJ databases">
        <title>The Genome Sequence of Clostridium orbiscindens 1_3_50AFAA.</title>
        <authorList>
            <consortium name="The Broad Institute Genome Sequencing Platform"/>
            <person name="Earl A."/>
            <person name="Ward D."/>
            <person name="Feldgarden M."/>
            <person name="Gevers D."/>
            <person name="Daigneault M."/>
            <person name="Strauss J."/>
            <person name="Allen-Vercoe E."/>
            <person name="Young S.K."/>
            <person name="Zeng Q."/>
            <person name="Gargeya S."/>
            <person name="Fitzgerald M."/>
            <person name="Haas B."/>
            <person name="Abouelleil A."/>
            <person name="Alvarado L."/>
            <person name="Arachchi H.M."/>
            <person name="Berlin A."/>
            <person name="Brown A."/>
            <person name="Chapman S.B."/>
            <person name="Chen Z."/>
            <person name="Dunbar C."/>
            <person name="Freedman E."/>
            <person name="Gearin G."/>
            <person name="Gellesch M."/>
            <person name="Goldberg J."/>
            <person name="Griggs A."/>
            <person name="Gujja S."/>
            <person name="Heiman D."/>
            <person name="Howarth C."/>
            <person name="Larson L."/>
            <person name="Lui A."/>
            <person name="MacDonald P.J.P."/>
            <person name="Montmayeur A."/>
            <person name="Murphy C."/>
            <person name="Neiman D."/>
            <person name="Pearson M."/>
            <person name="Priest M."/>
            <person name="Roberts A."/>
            <person name="Saif S."/>
            <person name="Shea T."/>
            <person name="Shenoy N."/>
            <person name="Sisk P."/>
            <person name="Stolte C."/>
            <person name="Sykes S."/>
            <person name="Wortman J."/>
            <person name="Nusbaum C."/>
            <person name="Birren B."/>
        </authorList>
    </citation>
    <scope>NUCLEOTIDE SEQUENCE [LARGE SCALE GENOMIC DNA]</scope>
    <source>
        <strain evidence="1 2">1_3_50AFAA</strain>
    </source>
</reference>
<dbReference type="RefSeq" id="WP_024724317.1">
    <property type="nucleotide sequence ID" value="NZ_KN174167.1"/>
</dbReference>
<gene>
    <name evidence="1" type="ORF">HMPREF9460_03685</name>
</gene>
<dbReference type="SUPFAM" id="SSF69279">
    <property type="entry name" value="Phage tail proteins"/>
    <property type="match status" value="1"/>
</dbReference>
<evidence type="ECO:0000313" key="1">
    <source>
        <dbReference type="EMBL" id="KGF53549.1"/>
    </source>
</evidence>
<evidence type="ECO:0000313" key="2">
    <source>
        <dbReference type="Proteomes" id="UP000029585"/>
    </source>
</evidence>
<name>A0A096D7L8_FLAPL</name>
<dbReference type="AlphaFoldDB" id="A0A096D7L8"/>
<dbReference type="PATRIC" id="fig|742738.3.peg.3794"/>
<dbReference type="Proteomes" id="UP000029585">
    <property type="component" value="Unassembled WGS sequence"/>
</dbReference>
<proteinExistence type="predicted"/>
<dbReference type="HOGENOM" id="CLU_030496_2_0_9"/>
<organism evidence="1 2">
    <name type="scientific">Flavonifractor plautii 1_3_50AFAA</name>
    <dbReference type="NCBI Taxonomy" id="742738"/>
    <lineage>
        <taxon>Bacteria</taxon>
        <taxon>Bacillati</taxon>
        <taxon>Bacillota</taxon>
        <taxon>Clostridia</taxon>
        <taxon>Eubacteriales</taxon>
        <taxon>Oscillospiraceae</taxon>
        <taxon>Flavonifractor</taxon>
    </lineage>
</organism>
<accession>A0A096D7L8</accession>
<dbReference type="EMBL" id="ADLO01000110">
    <property type="protein sequence ID" value="KGF53549.1"/>
    <property type="molecule type" value="Genomic_DNA"/>
</dbReference>
<evidence type="ECO:0008006" key="3">
    <source>
        <dbReference type="Google" id="ProtNLM"/>
    </source>
</evidence>